<feature type="binding site" evidence="6">
    <location>
        <begin position="30"/>
        <end position="37"/>
    </location>
    <ligand>
        <name>ATP</name>
        <dbReference type="ChEBI" id="CHEBI:30616"/>
    </ligand>
</feature>
<keyword evidence="4 6" id="KW-0067">ATP-binding</keyword>
<proteinExistence type="inferred from homology"/>
<organism evidence="8 9">
    <name type="scientific">Oceanipulchritudo coccoides</name>
    <dbReference type="NCBI Taxonomy" id="2706888"/>
    <lineage>
        <taxon>Bacteria</taxon>
        <taxon>Pseudomonadati</taxon>
        <taxon>Verrucomicrobiota</taxon>
        <taxon>Opitutia</taxon>
        <taxon>Puniceicoccales</taxon>
        <taxon>Oceanipulchritudinaceae</taxon>
        <taxon>Oceanipulchritudo</taxon>
    </lineage>
</organism>
<evidence type="ECO:0000256" key="5">
    <source>
        <dbReference type="ARBA" id="ARBA00023125"/>
    </source>
</evidence>
<dbReference type="PANTHER" id="PTHR32182:SF0">
    <property type="entry name" value="DNA REPLICATION AND REPAIR PROTEIN RECF"/>
    <property type="match status" value="1"/>
</dbReference>
<dbReference type="NCBIfam" id="TIGR00611">
    <property type="entry name" value="recf"/>
    <property type="match status" value="1"/>
</dbReference>
<dbReference type="GO" id="GO:0005524">
    <property type="term" value="F:ATP binding"/>
    <property type="evidence" value="ECO:0007669"/>
    <property type="project" value="UniProtKB-UniRule"/>
</dbReference>
<dbReference type="GO" id="GO:0003697">
    <property type="term" value="F:single-stranded DNA binding"/>
    <property type="evidence" value="ECO:0007669"/>
    <property type="project" value="UniProtKB-UniRule"/>
</dbReference>
<dbReference type="GO" id="GO:0006260">
    <property type="term" value="P:DNA replication"/>
    <property type="evidence" value="ECO:0007669"/>
    <property type="project" value="UniProtKB-UniRule"/>
</dbReference>
<keyword evidence="6" id="KW-0234">DNA repair</keyword>
<dbReference type="HAMAP" id="MF_00365">
    <property type="entry name" value="RecF"/>
    <property type="match status" value="1"/>
</dbReference>
<comment type="caution">
    <text evidence="8">The sequence shown here is derived from an EMBL/GenBank/DDBJ whole genome shotgun (WGS) entry which is preliminary data.</text>
</comment>
<keyword evidence="3 6" id="KW-0547">Nucleotide-binding</keyword>
<protein>
    <recommendedName>
        <fullName evidence="6">DNA replication and repair protein RecF</fullName>
    </recommendedName>
</protein>
<keyword evidence="1 6" id="KW-0963">Cytoplasm</keyword>
<name>A0A6B2LXM0_9BACT</name>
<dbReference type="GO" id="GO:0005737">
    <property type="term" value="C:cytoplasm"/>
    <property type="evidence" value="ECO:0007669"/>
    <property type="project" value="UniProtKB-SubCell"/>
</dbReference>
<evidence type="ECO:0000256" key="6">
    <source>
        <dbReference type="HAMAP-Rule" id="MF_00365"/>
    </source>
</evidence>
<dbReference type="AlphaFoldDB" id="A0A6B2LXM0"/>
<comment type="function">
    <text evidence="6">The RecF protein is involved in DNA metabolism; it is required for DNA replication and normal SOS inducibility. RecF binds preferentially to single-stranded, linear DNA. It also seems to bind ATP.</text>
</comment>
<dbReference type="InterPro" id="IPR001238">
    <property type="entry name" value="DNA-binding_RecF"/>
</dbReference>
<reference evidence="8 9" key="1">
    <citation type="submission" date="2020-02" db="EMBL/GenBank/DDBJ databases">
        <title>Albibacoteraceae fam. nov., the first described family within the subdivision 4 Verrucomicrobia.</title>
        <authorList>
            <person name="Xi F."/>
        </authorList>
    </citation>
    <scope>NUCLEOTIDE SEQUENCE [LARGE SCALE GENOMIC DNA]</scope>
    <source>
        <strain evidence="8 9">CK1056</strain>
    </source>
</reference>
<sequence>MRFREVRVRDFRNFPHLEVGFPDGAQFICGANGQGKTNLLEALGLVTSLRSFRTTEIPALIRWEARPRETTLVYEMHHDQMGETTLELVLKPGSKQVLMDGEPVRRMGDILGRFPTITFSSHDIQILRGAPSLRRRLMDMMFVVMDPGYFDHLTRYFKSLKSRNALLKQRAPASQRAPFEELVIRSGWELYRQRGQLLNEFRPHFQTAYAGISGVEEQPDLFYEASLEASCEEGYKEQFFSILQRDVDTGTSNRGPHRDDLKITLQGHTAKEFASEGQQRGLVLALRMGLVDWYRKRGGTRPVILADDIVGELDATRRKGFWRMLGSESQLIATGTHFPREDEFHSWTHWKMDDARVYREERDA</sequence>
<dbReference type="Proteomes" id="UP000478417">
    <property type="component" value="Unassembled WGS sequence"/>
</dbReference>
<comment type="subcellular location">
    <subcellularLocation>
        <location evidence="6">Cytoplasm</location>
    </subcellularLocation>
</comment>
<dbReference type="GO" id="GO:0006302">
    <property type="term" value="P:double-strand break repair"/>
    <property type="evidence" value="ECO:0007669"/>
    <property type="project" value="TreeGrafter"/>
</dbReference>
<evidence type="ECO:0000256" key="3">
    <source>
        <dbReference type="ARBA" id="ARBA00022741"/>
    </source>
</evidence>
<dbReference type="RefSeq" id="WP_163962179.1">
    <property type="nucleotide sequence ID" value="NZ_JAAGNX010000001.1"/>
</dbReference>
<dbReference type="PANTHER" id="PTHR32182">
    <property type="entry name" value="DNA REPLICATION AND REPAIR PROTEIN RECF"/>
    <property type="match status" value="1"/>
</dbReference>
<feature type="domain" description="RecF/RecN/SMC N-terminal" evidence="7">
    <location>
        <begin position="4"/>
        <end position="332"/>
    </location>
</feature>
<evidence type="ECO:0000259" key="7">
    <source>
        <dbReference type="Pfam" id="PF02463"/>
    </source>
</evidence>
<keyword evidence="9" id="KW-1185">Reference proteome</keyword>
<dbReference type="InterPro" id="IPR042174">
    <property type="entry name" value="RecF_2"/>
</dbReference>
<dbReference type="GO" id="GO:0009432">
    <property type="term" value="P:SOS response"/>
    <property type="evidence" value="ECO:0007669"/>
    <property type="project" value="UniProtKB-UniRule"/>
</dbReference>
<dbReference type="GO" id="GO:0000731">
    <property type="term" value="P:DNA synthesis involved in DNA repair"/>
    <property type="evidence" value="ECO:0007669"/>
    <property type="project" value="TreeGrafter"/>
</dbReference>
<accession>A0A6B2LXM0</accession>
<gene>
    <name evidence="6" type="primary">recF</name>
    <name evidence="8" type="ORF">G0Q06_02605</name>
</gene>
<dbReference type="InterPro" id="IPR003395">
    <property type="entry name" value="RecF/RecN/SMC_N"/>
</dbReference>
<dbReference type="Pfam" id="PF02463">
    <property type="entry name" value="SMC_N"/>
    <property type="match status" value="1"/>
</dbReference>
<dbReference type="Gene3D" id="3.40.50.300">
    <property type="entry name" value="P-loop containing nucleotide triphosphate hydrolases"/>
    <property type="match status" value="1"/>
</dbReference>
<keyword evidence="5 6" id="KW-0238">DNA-binding</keyword>
<evidence type="ECO:0000256" key="2">
    <source>
        <dbReference type="ARBA" id="ARBA00022705"/>
    </source>
</evidence>
<dbReference type="SUPFAM" id="SSF52540">
    <property type="entry name" value="P-loop containing nucleoside triphosphate hydrolases"/>
    <property type="match status" value="1"/>
</dbReference>
<keyword evidence="6" id="KW-0227">DNA damage</keyword>
<keyword evidence="6" id="KW-0742">SOS response</keyword>
<comment type="similarity">
    <text evidence="6">Belongs to the RecF family.</text>
</comment>
<dbReference type="InterPro" id="IPR027417">
    <property type="entry name" value="P-loop_NTPase"/>
</dbReference>
<evidence type="ECO:0000256" key="1">
    <source>
        <dbReference type="ARBA" id="ARBA00022490"/>
    </source>
</evidence>
<evidence type="ECO:0000313" key="9">
    <source>
        <dbReference type="Proteomes" id="UP000478417"/>
    </source>
</evidence>
<keyword evidence="2 6" id="KW-0235">DNA replication</keyword>
<dbReference type="Gene3D" id="1.20.1050.90">
    <property type="entry name" value="RecF/RecN/SMC, N-terminal domain"/>
    <property type="match status" value="1"/>
</dbReference>
<evidence type="ECO:0000313" key="8">
    <source>
        <dbReference type="EMBL" id="NDV61338.1"/>
    </source>
</evidence>
<dbReference type="EMBL" id="JAAGNX010000001">
    <property type="protein sequence ID" value="NDV61338.1"/>
    <property type="molecule type" value="Genomic_DNA"/>
</dbReference>
<evidence type="ECO:0000256" key="4">
    <source>
        <dbReference type="ARBA" id="ARBA00022840"/>
    </source>
</evidence>